<dbReference type="EMBL" id="JAGGLV010000041">
    <property type="protein sequence ID" value="MBP2116295.1"/>
    <property type="molecule type" value="Genomic_DNA"/>
</dbReference>
<protein>
    <submittedName>
        <fullName evidence="1">Uncharacterized protein</fullName>
    </submittedName>
</protein>
<name>A0ABS4P1X0_9BACL</name>
<accession>A0ABS4P1X0</accession>
<comment type="caution">
    <text evidence="1">The sequence shown here is derived from an EMBL/GenBank/DDBJ whole genome shotgun (WGS) entry which is preliminary data.</text>
</comment>
<reference evidence="1 2" key="1">
    <citation type="submission" date="2021-03" db="EMBL/GenBank/DDBJ databases">
        <title>Genomic Encyclopedia of Type Strains, Phase IV (KMG-IV): sequencing the most valuable type-strain genomes for metagenomic binning, comparative biology and taxonomic classification.</title>
        <authorList>
            <person name="Goeker M."/>
        </authorList>
    </citation>
    <scope>NUCLEOTIDE SEQUENCE [LARGE SCALE GENOMIC DNA]</scope>
    <source>
        <strain evidence="1 2">DSM 101953</strain>
    </source>
</reference>
<proteinExistence type="predicted"/>
<sequence>MPGRWQISGIVQPLWQFGAASESYEQQFTPEASDALTVLLLELPPALRWHRKQEVHRHLAGHQGEIRAADIHTAWLQLANRE</sequence>
<dbReference type="Proteomes" id="UP000773462">
    <property type="component" value="Unassembled WGS sequence"/>
</dbReference>
<evidence type="ECO:0000313" key="2">
    <source>
        <dbReference type="Proteomes" id="UP000773462"/>
    </source>
</evidence>
<evidence type="ECO:0000313" key="1">
    <source>
        <dbReference type="EMBL" id="MBP2116295.1"/>
    </source>
</evidence>
<dbReference type="RefSeq" id="WP_209879743.1">
    <property type="nucleotide sequence ID" value="NZ_JAGGLV010000041.1"/>
</dbReference>
<keyword evidence="2" id="KW-1185">Reference proteome</keyword>
<organism evidence="1 2">
    <name type="scientific">Paenibacillus silagei</name>
    <dbReference type="NCBI Taxonomy" id="1670801"/>
    <lineage>
        <taxon>Bacteria</taxon>
        <taxon>Bacillati</taxon>
        <taxon>Bacillota</taxon>
        <taxon>Bacilli</taxon>
        <taxon>Bacillales</taxon>
        <taxon>Paenibacillaceae</taxon>
        <taxon>Paenibacillus</taxon>
    </lineage>
</organism>
<gene>
    <name evidence="1" type="ORF">J2Z70_006525</name>
</gene>